<dbReference type="Proteomes" id="UP000523863">
    <property type="component" value="Unassembled WGS sequence"/>
</dbReference>
<dbReference type="AlphaFoldDB" id="A0A7W9DC36"/>
<evidence type="ECO:0000313" key="2">
    <source>
        <dbReference type="Proteomes" id="UP000523863"/>
    </source>
</evidence>
<comment type="caution">
    <text evidence="1">The sequence shown here is derived from an EMBL/GenBank/DDBJ whole genome shotgun (WGS) entry which is preliminary data.</text>
</comment>
<protein>
    <submittedName>
        <fullName evidence="1">Uncharacterized protein</fullName>
    </submittedName>
</protein>
<name>A0A7W9DC36_9MICC</name>
<dbReference type="EMBL" id="JACHBL010000001">
    <property type="protein sequence ID" value="MBB5598731.1"/>
    <property type="molecule type" value="Genomic_DNA"/>
</dbReference>
<reference evidence="1 2" key="1">
    <citation type="submission" date="2020-08" db="EMBL/GenBank/DDBJ databases">
        <title>Sequencing the genomes of 1000 actinobacteria strains.</title>
        <authorList>
            <person name="Klenk H.-P."/>
        </authorList>
    </citation>
    <scope>NUCLEOTIDE SEQUENCE [LARGE SCALE GENOMIC DNA]</scope>
    <source>
        <strain evidence="1 2">DSM 23694</strain>
    </source>
</reference>
<proteinExistence type="predicted"/>
<accession>A0A7W9DC36</accession>
<dbReference type="RefSeq" id="WP_183642863.1">
    <property type="nucleotide sequence ID" value="NZ_CANLFI010000010.1"/>
</dbReference>
<organism evidence="1 2">
    <name type="scientific">Neomicrococcus lactis</name>
    <dbReference type="NCBI Taxonomy" id="732241"/>
    <lineage>
        <taxon>Bacteria</taxon>
        <taxon>Bacillati</taxon>
        <taxon>Actinomycetota</taxon>
        <taxon>Actinomycetes</taxon>
        <taxon>Micrococcales</taxon>
        <taxon>Micrococcaceae</taxon>
        <taxon>Neomicrococcus</taxon>
    </lineage>
</organism>
<evidence type="ECO:0000313" key="1">
    <source>
        <dbReference type="EMBL" id="MBB5598731.1"/>
    </source>
</evidence>
<gene>
    <name evidence="1" type="ORF">BKA12_001811</name>
</gene>
<sequence length="52" mass="5630">MSFRFPSVFAAVRLGIEPTGLVRGMSTSTAFPPALMLRRNPLSVTMTESGRS</sequence>
<keyword evidence="2" id="KW-1185">Reference proteome</keyword>